<evidence type="ECO:0008006" key="6">
    <source>
        <dbReference type="Google" id="ProtNLM"/>
    </source>
</evidence>
<feature type="domain" description="Glycosyl transferase family 1" evidence="2">
    <location>
        <begin position="179"/>
        <end position="324"/>
    </location>
</feature>
<dbReference type="InterPro" id="IPR001296">
    <property type="entry name" value="Glyco_trans_1"/>
</dbReference>
<dbReference type="PATRIC" id="fig|665952.3.peg.707"/>
<proteinExistence type="inferred from homology"/>
<evidence type="ECO:0000256" key="1">
    <source>
        <dbReference type="ARBA" id="ARBA00009481"/>
    </source>
</evidence>
<dbReference type="Gene3D" id="3.40.50.2000">
    <property type="entry name" value="Glycogen Phosphorylase B"/>
    <property type="match status" value="2"/>
</dbReference>
<dbReference type="InterPro" id="IPR028098">
    <property type="entry name" value="Glyco_trans_4-like_N"/>
</dbReference>
<dbReference type="RefSeq" id="WP_003352987.1">
    <property type="nucleotide sequence ID" value="NZ_JH414743.1"/>
</dbReference>
<accession>G9QIC4</accession>
<dbReference type="GO" id="GO:0016757">
    <property type="term" value="F:glycosyltransferase activity"/>
    <property type="evidence" value="ECO:0007669"/>
    <property type="project" value="InterPro"/>
</dbReference>
<evidence type="ECO:0000313" key="5">
    <source>
        <dbReference type="Proteomes" id="UP000011747"/>
    </source>
</evidence>
<organism evidence="4 5">
    <name type="scientific">Bacillus smithii 7_3_47FAA</name>
    <dbReference type="NCBI Taxonomy" id="665952"/>
    <lineage>
        <taxon>Bacteria</taxon>
        <taxon>Bacillati</taxon>
        <taxon>Bacillota</taxon>
        <taxon>Bacilli</taxon>
        <taxon>Bacillales</taxon>
        <taxon>Bacillaceae</taxon>
        <taxon>Bacillus</taxon>
    </lineage>
</organism>
<comment type="caution">
    <text evidence="4">The sequence shown here is derived from an EMBL/GenBank/DDBJ whole genome shotgun (WGS) entry which is preliminary data.</text>
</comment>
<dbReference type="Pfam" id="PF13439">
    <property type="entry name" value="Glyco_transf_4"/>
    <property type="match status" value="1"/>
</dbReference>
<dbReference type="Proteomes" id="UP000011747">
    <property type="component" value="Unassembled WGS sequence"/>
</dbReference>
<reference evidence="4 5" key="1">
    <citation type="submission" date="2011-09" db="EMBL/GenBank/DDBJ databases">
        <title>The Genome Sequence of Bacillus smithii 7_3_47FAA.</title>
        <authorList>
            <consortium name="The Broad Institute Genome Sequencing Platform"/>
            <person name="Earl A."/>
            <person name="Ward D."/>
            <person name="Feldgarden M."/>
            <person name="Gevers D."/>
            <person name="Daigneault M."/>
            <person name="Strauss J."/>
            <person name="Allen-Vercoe E."/>
            <person name="Young S.K."/>
            <person name="Zeng Q."/>
            <person name="Gargeya S."/>
            <person name="Fitzgerald M."/>
            <person name="Haas B."/>
            <person name="Abouelleil A."/>
            <person name="Alvarado L."/>
            <person name="Arachchi H.M."/>
            <person name="Berlin A."/>
            <person name="Brown A."/>
            <person name="Chapman S.B."/>
            <person name="Chen Z."/>
            <person name="Dunbar C."/>
            <person name="Freedman E."/>
            <person name="Gearin G."/>
            <person name="Goldberg J."/>
            <person name="Griggs A."/>
            <person name="Gujja S."/>
            <person name="Heiman D."/>
            <person name="Howarth C."/>
            <person name="Larson L."/>
            <person name="Lui A."/>
            <person name="MacDonald P.J.P."/>
            <person name="Montmayeur A."/>
            <person name="Murphy C."/>
            <person name="Neiman D."/>
            <person name="Pearson M."/>
            <person name="Priest M."/>
            <person name="Roberts A."/>
            <person name="Saif S."/>
            <person name="Shea T."/>
            <person name="Shenoy N."/>
            <person name="Sisk P."/>
            <person name="Stolte C."/>
            <person name="Sykes S."/>
            <person name="Wortman J."/>
            <person name="Nusbaum C."/>
            <person name="Birren B."/>
        </authorList>
    </citation>
    <scope>NUCLEOTIDE SEQUENCE [LARGE SCALE GENOMIC DNA]</scope>
    <source>
        <strain evidence="4 5">7_3_47FAA</strain>
    </source>
</reference>
<dbReference type="HOGENOM" id="CLU_009583_0_3_9"/>
<protein>
    <recommendedName>
        <fullName evidence="6">Glycosyltransferase</fullName>
    </recommendedName>
</protein>
<feature type="domain" description="Glycosyltransferase subfamily 4-like N-terminal" evidence="3">
    <location>
        <begin position="13"/>
        <end position="168"/>
    </location>
</feature>
<dbReference type="CDD" id="cd03801">
    <property type="entry name" value="GT4_PimA-like"/>
    <property type="match status" value="1"/>
</dbReference>
<dbReference type="PANTHER" id="PTHR12526:SF638">
    <property type="entry name" value="SPORE COAT PROTEIN SA"/>
    <property type="match status" value="1"/>
</dbReference>
<dbReference type="PANTHER" id="PTHR12526">
    <property type="entry name" value="GLYCOSYLTRANSFERASE"/>
    <property type="match status" value="1"/>
</dbReference>
<evidence type="ECO:0000259" key="3">
    <source>
        <dbReference type="Pfam" id="PF13439"/>
    </source>
</evidence>
<comment type="similarity">
    <text evidence="1">Belongs to the glycosyltransferase group 1 family. Glycosyltransferase 4 subfamily.</text>
</comment>
<sequence>MKVLHVISGGETGGSRKHVITLLKQFAKNEVVLAVFQEGALSKEARENGIHVEVFQQTSRYDLSVLKKLARYIRQERFDLLHTHGPRANLFGLYLKKKTNICWVTTIHSDPSLDFMKAGVKGKIFTALHLYAVKKMDHYFAVSERFKKNLMAAGIRGDHITTIYNGIHFTEEKAVPVPRAELGADKDDVLFVMVARLHPIKGHEIVLEALQKLENSQVKVLFVGDGPIRSELEQAVDRRGLSGQVHFLGFRKDVEEIYAASDVALLASYSESFPLALLEAANQHLPVITTDVGGVNELITNEKTGWIVPTGDADLYRQAMEEAIFRKQRGELAKMGDDLYQHASRHFSLTNLYEMIRNTYERLLS</sequence>
<dbReference type="Pfam" id="PF00534">
    <property type="entry name" value="Glycos_transf_1"/>
    <property type="match status" value="1"/>
</dbReference>
<gene>
    <name evidence="4" type="ORF">HMPREF1015_02215</name>
</gene>
<dbReference type="AlphaFoldDB" id="G9QIC4"/>
<evidence type="ECO:0000259" key="2">
    <source>
        <dbReference type="Pfam" id="PF00534"/>
    </source>
</evidence>
<dbReference type="EMBL" id="ACWF01000032">
    <property type="protein sequence ID" value="EHL79095.1"/>
    <property type="molecule type" value="Genomic_DNA"/>
</dbReference>
<evidence type="ECO:0000313" key="4">
    <source>
        <dbReference type="EMBL" id="EHL79095.1"/>
    </source>
</evidence>
<keyword evidence="5" id="KW-1185">Reference proteome</keyword>
<name>G9QIC4_9BACI</name>
<dbReference type="SUPFAM" id="SSF53756">
    <property type="entry name" value="UDP-Glycosyltransferase/glycogen phosphorylase"/>
    <property type="match status" value="1"/>
</dbReference>